<keyword evidence="2" id="KW-1185">Reference proteome</keyword>
<dbReference type="EMBL" id="AP019416">
    <property type="protein sequence ID" value="BBI50863.1"/>
    <property type="molecule type" value="Genomic_DNA"/>
</dbReference>
<evidence type="ECO:0000313" key="1">
    <source>
        <dbReference type="EMBL" id="BBI50863.1"/>
    </source>
</evidence>
<gene>
    <name evidence="1" type="ORF">HORIV_32840</name>
</gene>
<protein>
    <submittedName>
        <fullName evidence="1">Uncharacterized protein</fullName>
    </submittedName>
</protein>
<sequence>MTAEQSQTTGLPVEQLRDTINTLMHTVTALLEGELTLDVLETALNSHDALRDQLAAQIHDTSTLAALQRIEQFITLQAGHYYQTASADFDEQQNSRFLTLFARQLLALDGIGPATARQLFQLGVFTPKHFLHYPQGSRPARLARGYVSAVNSTACPGTATGTVQRNKLRPHNRVTLPGLLLTRSFLVCPCTPE</sequence>
<name>A0ABN5X184_9GAMM</name>
<reference evidence="2" key="1">
    <citation type="journal article" date="2019" name="Microbiol. Resour. Announc.">
        <title>Complete Genome Sequence of Halomonas olivaria, a Moderately Halophilic Bacterium Isolated from Olive Processing Effluents, Obtained by Nanopore Sequencing.</title>
        <authorList>
            <person name="Nagata S."/>
            <person name="Ii K.M."/>
            <person name="Tsukimi T."/>
            <person name="Miura M.C."/>
            <person name="Galipon J."/>
            <person name="Arakawa K."/>
        </authorList>
    </citation>
    <scope>NUCLEOTIDE SEQUENCE [LARGE SCALE GENOMIC DNA]</scope>
    <source>
        <strain evidence="2">TYRC17</strain>
    </source>
</reference>
<evidence type="ECO:0000313" key="2">
    <source>
        <dbReference type="Proteomes" id="UP000289555"/>
    </source>
</evidence>
<dbReference type="Proteomes" id="UP000289555">
    <property type="component" value="Chromosome"/>
</dbReference>
<accession>A0ABN5X184</accession>
<organism evidence="1 2">
    <name type="scientific">Vreelandella olivaria</name>
    <dbReference type="NCBI Taxonomy" id="390919"/>
    <lineage>
        <taxon>Bacteria</taxon>
        <taxon>Pseudomonadati</taxon>
        <taxon>Pseudomonadota</taxon>
        <taxon>Gammaproteobacteria</taxon>
        <taxon>Oceanospirillales</taxon>
        <taxon>Halomonadaceae</taxon>
        <taxon>Vreelandella</taxon>
    </lineage>
</organism>
<proteinExistence type="predicted"/>